<organism evidence="1 2">
    <name type="scientific">Paraferrimonas sedimenticola</name>
    <dbReference type="NCBI Taxonomy" id="375674"/>
    <lineage>
        <taxon>Bacteria</taxon>
        <taxon>Pseudomonadati</taxon>
        <taxon>Pseudomonadota</taxon>
        <taxon>Gammaproteobacteria</taxon>
        <taxon>Alteromonadales</taxon>
        <taxon>Ferrimonadaceae</taxon>
        <taxon>Paraferrimonas</taxon>
    </lineage>
</organism>
<reference evidence="1" key="1">
    <citation type="journal article" date="2014" name="Int. J. Syst. Evol. Microbiol.">
        <title>Complete genome sequence of Corynebacterium casei LMG S-19264T (=DSM 44701T), isolated from a smear-ripened cheese.</title>
        <authorList>
            <consortium name="US DOE Joint Genome Institute (JGI-PGF)"/>
            <person name="Walter F."/>
            <person name="Albersmeier A."/>
            <person name="Kalinowski J."/>
            <person name="Ruckert C."/>
        </authorList>
    </citation>
    <scope>NUCLEOTIDE SEQUENCE</scope>
    <source>
        <strain evidence="1">NBRC 101628</strain>
    </source>
</reference>
<evidence type="ECO:0000313" key="1">
    <source>
        <dbReference type="EMBL" id="GLP97683.1"/>
    </source>
</evidence>
<gene>
    <name evidence="1" type="ORF">GCM10007895_29900</name>
</gene>
<name>A0AA37RYG4_9GAMM</name>
<keyword evidence="2" id="KW-1185">Reference proteome</keyword>
<evidence type="ECO:0000313" key="2">
    <source>
        <dbReference type="Proteomes" id="UP001161422"/>
    </source>
</evidence>
<dbReference type="EMBL" id="BSNC01000009">
    <property type="protein sequence ID" value="GLP97683.1"/>
    <property type="molecule type" value="Genomic_DNA"/>
</dbReference>
<comment type="caution">
    <text evidence="1">The sequence shown here is derived from an EMBL/GenBank/DDBJ whole genome shotgun (WGS) entry which is preliminary data.</text>
</comment>
<dbReference type="Proteomes" id="UP001161422">
    <property type="component" value="Unassembled WGS sequence"/>
</dbReference>
<accession>A0AA37RYG4</accession>
<reference evidence="1" key="2">
    <citation type="submission" date="2023-01" db="EMBL/GenBank/DDBJ databases">
        <title>Draft genome sequence of Paraferrimonas sedimenticola strain NBRC 101628.</title>
        <authorList>
            <person name="Sun Q."/>
            <person name="Mori K."/>
        </authorList>
    </citation>
    <scope>NUCLEOTIDE SEQUENCE</scope>
    <source>
        <strain evidence="1">NBRC 101628</strain>
    </source>
</reference>
<proteinExistence type="predicted"/>
<protein>
    <submittedName>
        <fullName evidence="1">Uncharacterized protein</fullName>
    </submittedName>
</protein>
<sequence>MDVRFNKRTDEQLFAGIIGIAVDFWIGIHGADVTKKPLFAADTPQAGLIVKAGVDDLHENLALVFDAAEKCVANRCTEHGIYRDDAREQVACRNTNGHRD</sequence>
<dbReference type="AlphaFoldDB" id="A0AA37RYG4"/>